<sequence length="553" mass="64456">MHIRSLRLENFKRFTDLTIQDIPEQAKLVLLIGSNGSGKSSVFDAFQVFGTQSGKSNKALNVDVFKDPAVKTFKITADTFEYGSISNENYTSYHTEGINYGSFYGRTSFRQIPRLTRLALGSQNVQIERDSDRAASFIDRDERFENDLEHLFGKLLKEFFRSNDDKSEIKERIINPINEALFRIFNKSSDTVISLLEIIPPLEGKVAEINFKKGNSVFHYNYLSAGEKEVFNILLNLIARREYYQNTIYYFDEIDLHLNTALQYSFLKEIAENWIPADCQLWTASHSLGFIEYANKSERAVIVDFDDLNFDLPQVLVPEPKESKDVYEIAVGKEFLPSIFGEMNIFFVENNDRDYYALAGIDNTIFVSDNSRNNVYHKVRTSEFMGIVDRDYLSDSDIKEIRNHYPRLHLLEYYSIENYLYHPDNLEEYFLDLKKDFNKEQYVRDLISAKNQCKDGIIPSLSLKRTEYPYFGEPEYNGKSLQNRFKNKQENFAESQVIAGYLASDNFDDFYKVLPMKTYCTQLPQRQNIIKSDLAKTGWFKKQIQRILGNLKH</sequence>
<dbReference type="RefSeq" id="WP_146864504.1">
    <property type="nucleotide sequence ID" value="NZ_BKAU01000004.1"/>
</dbReference>
<dbReference type="Pfam" id="PF13175">
    <property type="entry name" value="AAA_15"/>
    <property type="match status" value="1"/>
</dbReference>
<evidence type="ECO:0000259" key="1">
    <source>
        <dbReference type="PROSITE" id="PS50076"/>
    </source>
</evidence>
<dbReference type="Gene3D" id="3.40.50.300">
    <property type="entry name" value="P-loop containing nucleotide triphosphate hydrolases"/>
    <property type="match status" value="2"/>
</dbReference>
<gene>
    <name evidence="2" type="ORF">CCY01nite_34420</name>
</gene>
<dbReference type="PANTHER" id="PTHR43581:SF4">
    <property type="entry name" value="ATP_GTP PHOSPHATASE"/>
    <property type="match status" value="1"/>
</dbReference>
<comment type="caution">
    <text evidence="2">The sequence shown here is derived from an EMBL/GenBank/DDBJ whole genome shotgun (WGS) entry which is preliminary data.</text>
</comment>
<dbReference type="SUPFAM" id="SSF52540">
    <property type="entry name" value="P-loop containing nucleoside triphosphate hydrolases"/>
    <property type="match status" value="1"/>
</dbReference>
<dbReference type="InterPro" id="IPR041685">
    <property type="entry name" value="AAA_GajA/Old/RecF-like"/>
</dbReference>
<name>A0A512RNB1_9BACT</name>
<reference evidence="2 3" key="1">
    <citation type="submission" date="2019-07" db="EMBL/GenBank/DDBJ databases">
        <title>Whole genome shotgun sequence of Chitinophaga cymbidii NBRC 109752.</title>
        <authorList>
            <person name="Hosoyama A."/>
            <person name="Uohara A."/>
            <person name="Ohji S."/>
            <person name="Ichikawa N."/>
        </authorList>
    </citation>
    <scope>NUCLEOTIDE SEQUENCE [LARGE SCALE GENOMIC DNA]</scope>
    <source>
        <strain evidence="2 3">NBRC 109752</strain>
    </source>
</reference>
<evidence type="ECO:0000313" key="3">
    <source>
        <dbReference type="Proteomes" id="UP000321436"/>
    </source>
</evidence>
<accession>A0A512RNB1</accession>
<dbReference type="InterPro" id="IPR051396">
    <property type="entry name" value="Bact_Antivir_Def_Nuclease"/>
</dbReference>
<dbReference type="AlphaFoldDB" id="A0A512RNB1"/>
<feature type="domain" description="J" evidence="1">
    <location>
        <begin position="380"/>
        <end position="472"/>
    </location>
</feature>
<dbReference type="PANTHER" id="PTHR43581">
    <property type="entry name" value="ATP/GTP PHOSPHATASE"/>
    <property type="match status" value="1"/>
</dbReference>
<evidence type="ECO:0000313" key="2">
    <source>
        <dbReference type="EMBL" id="GEP97182.1"/>
    </source>
</evidence>
<organism evidence="2 3">
    <name type="scientific">Chitinophaga cymbidii</name>
    <dbReference type="NCBI Taxonomy" id="1096750"/>
    <lineage>
        <taxon>Bacteria</taxon>
        <taxon>Pseudomonadati</taxon>
        <taxon>Bacteroidota</taxon>
        <taxon>Chitinophagia</taxon>
        <taxon>Chitinophagales</taxon>
        <taxon>Chitinophagaceae</taxon>
        <taxon>Chitinophaga</taxon>
    </lineage>
</organism>
<keyword evidence="3" id="KW-1185">Reference proteome</keyword>
<proteinExistence type="predicted"/>
<dbReference type="Proteomes" id="UP000321436">
    <property type="component" value="Unassembled WGS sequence"/>
</dbReference>
<dbReference type="InterPro" id="IPR001623">
    <property type="entry name" value="DnaJ_domain"/>
</dbReference>
<protein>
    <recommendedName>
        <fullName evidence="1">J domain-containing protein</fullName>
    </recommendedName>
</protein>
<dbReference type="EMBL" id="BKAU01000004">
    <property type="protein sequence ID" value="GEP97182.1"/>
    <property type="molecule type" value="Genomic_DNA"/>
</dbReference>
<dbReference type="InterPro" id="IPR027417">
    <property type="entry name" value="P-loop_NTPase"/>
</dbReference>
<dbReference type="OrthoDB" id="9805802at2"/>
<dbReference type="PROSITE" id="PS50076">
    <property type="entry name" value="DNAJ_2"/>
    <property type="match status" value="1"/>
</dbReference>